<dbReference type="Pfam" id="PF13483">
    <property type="entry name" value="Lactamase_B_3"/>
    <property type="match status" value="1"/>
</dbReference>
<dbReference type="Proteomes" id="UP000177246">
    <property type="component" value="Unassembled WGS sequence"/>
</dbReference>
<reference evidence="1 2" key="1">
    <citation type="journal article" date="2016" name="Nat. Commun.">
        <title>Thousands of microbial genomes shed light on interconnected biogeochemical processes in an aquifer system.</title>
        <authorList>
            <person name="Anantharaman K."/>
            <person name="Brown C.T."/>
            <person name="Hug L.A."/>
            <person name="Sharon I."/>
            <person name="Castelle C.J."/>
            <person name="Probst A.J."/>
            <person name="Thomas B.C."/>
            <person name="Singh A."/>
            <person name="Wilkins M.J."/>
            <person name="Karaoz U."/>
            <person name="Brodie E.L."/>
            <person name="Williams K.H."/>
            <person name="Hubbard S.S."/>
            <person name="Banfield J.F."/>
        </authorList>
    </citation>
    <scope>NUCLEOTIDE SEQUENCE [LARGE SCALE GENOMIC DNA]</scope>
</reference>
<dbReference type="Gene3D" id="3.60.15.10">
    <property type="entry name" value="Ribonuclease Z/Hydroxyacylglutathione hydrolase-like"/>
    <property type="match status" value="1"/>
</dbReference>
<evidence type="ECO:0000313" key="1">
    <source>
        <dbReference type="EMBL" id="OGZ02883.1"/>
    </source>
</evidence>
<name>A0A1G2CND1_9BACT</name>
<accession>A0A1G2CND1</accession>
<protein>
    <submittedName>
        <fullName evidence="1">Uncharacterized protein</fullName>
    </submittedName>
</protein>
<dbReference type="AlphaFoldDB" id="A0A1G2CND1"/>
<dbReference type="SUPFAM" id="SSF56281">
    <property type="entry name" value="Metallo-hydrolase/oxidoreductase"/>
    <property type="match status" value="1"/>
</dbReference>
<sequence>MILTYHGDNFFRVQNGSFSLVSDPTSDRMKPNIILKTIINPEKISAFSDAGAQIIDSAGEYDISGVEIKGIQIISESTEKFAKFIFLVKNFENFRLCFLGHLSEPLSPEIIDKIGEVDILFLPVGDAPFLSVDSAVKIIKQLEPKIIIPAVLADGADKKLAKELGRELSLENKLVLKFKDLPEKGSRLVILKNEIITKPFRSEI</sequence>
<evidence type="ECO:0000313" key="2">
    <source>
        <dbReference type="Proteomes" id="UP000177246"/>
    </source>
</evidence>
<comment type="caution">
    <text evidence="1">The sequence shown here is derived from an EMBL/GenBank/DDBJ whole genome shotgun (WGS) entry which is preliminary data.</text>
</comment>
<proteinExistence type="predicted"/>
<dbReference type="PANTHER" id="PTHR39189:SF1">
    <property type="entry name" value="UPF0173 METAL-DEPENDENT HYDROLASE YTKL"/>
    <property type="match status" value="1"/>
</dbReference>
<dbReference type="EMBL" id="MHLF01000035">
    <property type="protein sequence ID" value="OGZ02883.1"/>
    <property type="molecule type" value="Genomic_DNA"/>
</dbReference>
<gene>
    <name evidence="1" type="ORF">A2430_02270</name>
</gene>
<organism evidence="1 2">
    <name type="scientific">Candidatus Liptonbacteria bacterium RIFOXYC1_FULL_36_8</name>
    <dbReference type="NCBI Taxonomy" id="1798655"/>
    <lineage>
        <taxon>Bacteria</taxon>
        <taxon>Candidatus Liptoniibacteriota</taxon>
    </lineage>
</organism>
<dbReference type="PANTHER" id="PTHR39189">
    <property type="entry name" value="UPF0173 METAL-DEPENDENT HYDROLASE YTKL"/>
    <property type="match status" value="1"/>
</dbReference>
<dbReference type="InterPro" id="IPR036866">
    <property type="entry name" value="RibonucZ/Hydroxyglut_hydro"/>
</dbReference>